<keyword evidence="4 13" id="KW-0812">Transmembrane</keyword>
<comment type="caution">
    <text evidence="15">The sequence shown here is derived from an EMBL/GenBank/DDBJ whole genome shotgun (WGS) entry which is preliminary data.</text>
</comment>
<dbReference type="GO" id="GO:0015276">
    <property type="term" value="F:ligand-gated monoatomic ion channel activity"/>
    <property type="evidence" value="ECO:0007669"/>
    <property type="project" value="InterPro"/>
</dbReference>
<dbReference type="AlphaFoldDB" id="A0A2P6Q171"/>
<sequence>MNRTNVTGYCMDVIHAVIEALPYDVPYEFFAFAKPESYDDLVNQVFLENYDAAVGDITIRANRSLYVDFTLPYIESGISMVVPIKEDTNSKNTWVFLKPLTWDLWAASGCFFIFIGFVVWVLEHRINKDFRGSPNQQISTSFWFGLSTMVFTHREQVVSCLARFVVIVWCFVVLIMTQSYAAILATFLTVQQLQPTVTDVNLLIKNGDSVGYPTGSSLYGTLKQLGFHDENFKTYNSAEELDELFQNGNHGISAAFDEAPYMRLFVATFCSKNTMIESTFKADGFASEGVDMRHVDNKWFRKKASCSNPHTAGSSNSVTLGLDSFWGLFLIAGVASLLALLIFAAMFLDEHRYTLRCIDPEISFWRRICVILRVYDQKRPQFKDL</sequence>
<keyword evidence="8 13" id="KW-0472">Membrane</keyword>
<keyword evidence="10" id="KW-0325">Glycoprotein</keyword>
<evidence type="ECO:0000256" key="5">
    <source>
        <dbReference type="ARBA" id="ARBA00022729"/>
    </source>
</evidence>
<accession>A0A2P6Q171</accession>
<keyword evidence="6 13" id="KW-1133">Transmembrane helix</keyword>
<keyword evidence="11" id="KW-1071">Ligand-gated ion channel</keyword>
<dbReference type="InterPro" id="IPR001320">
    <property type="entry name" value="Iontro_rcpt_C"/>
</dbReference>
<evidence type="ECO:0000259" key="14">
    <source>
        <dbReference type="SMART" id="SM00079"/>
    </source>
</evidence>
<keyword evidence="7" id="KW-0406">Ion transport</keyword>
<evidence type="ECO:0000256" key="13">
    <source>
        <dbReference type="SAM" id="Phobius"/>
    </source>
</evidence>
<dbReference type="Pfam" id="PF00060">
    <property type="entry name" value="Lig_chan"/>
    <property type="match status" value="1"/>
</dbReference>
<feature type="transmembrane region" description="Helical" evidence="13">
    <location>
        <begin position="104"/>
        <end position="122"/>
    </location>
</feature>
<dbReference type="InterPro" id="IPR015683">
    <property type="entry name" value="Ionotropic_Glu_rcpt"/>
</dbReference>
<keyword evidence="3" id="KW-0813">Transport</keyword>
<protein>
    <submittedName>
        <fullName evidence="15">Putative ionotropic glutamate receptor, metazoa</fullName>
    </submittedName>
</protein>
<evidence type="ECO:0000256" key="7">
    <source>
        <dbReference type="ARBA" id="ARBA00023065"/>
    </source>
</evidence>
<dbReference type="EMBL" id="PDCK01000044">
    <property type="protein sequence ID" value="PRQ27948.1"/>
    <property type="molecule type" value="Genomic_DNA"/>
</dbReference>
<evidence type="ECO:0000256" key="10">
    <source>
        <dbReference type="ARBA" id="ARBA00023180"/>
    </source>
</evidence>
<evidence type="ECO:0000256" key="2">
    <source>
        <dbReference type="ARBA" id="ARBA00008685"/>
    </source>
</evidence>
<dbReference type="FunFam" id="3.40.190.10:FF:000054">
    <property type="entry name" value="Glutamate receptor"/>
    <property type="match status" value="1"/>
</dbReference>
<keyword evidence="5" id="KW-0732">Signal</keyword>
<feature type="transmembrane region" description="Helical" evidence="13">
    <location>
        <begin position="164"/>
        <end position="188"/>
    </location>
</feature>
<evidence type="ECO:0000256" key="11">
    <source>
        <dbReference type="ARBA" id="ARBA00023286"/>
    </source>
</evidence>
<keyword evidence="12" id="KW-0407">Ion channel</keyword>
<dbReference type="PANTHER" id="PTHR18966">
    <property type="entry name" value="IONOTROPIC GLUTAMATE RECEPTOR"/>
    <property type="match status" value="1"/>
</dbReference>
<dbReference type="Gramene" id="PRQ27948">
    <property type="protein sequence ID" value="PRQ27948"/>
    <property type="gene ID" value="RchiOBHm_Chr6g0310811"/>
</dbReference>
<evidence type="ECO:0000256" key="8">
    <source>
        <dbReference type="ARBA" id="ARBA00023136"/>
    </source>
</evidence>
<dbReference type="InterPro" id="IPR019594">
    <property type="entry name" value="Glu/Gly-bd"/>
</dbReference>
<dbReference type="Pfam" id="PF10613">
    <property type="entry name" value="Lig_chan-Glu_bd"/>
    <property type="match status" value="1"/>
</dbReference>
<keyword evidence="16" id="KW-1185">Reference proteome</keyword>
<dbReference type="OMA" id="WRRICVI"/>
<evidence type="ECO:0000313" key="15">
    <source>
        <dbReference type="EMBL" id="PRQ27948.1"/>
    </source>
</evidence>
<dbReference type="SUPFAM" id="SSF53850">
    <property type="entry name" value="Periplasmic binding protein-like II"/>
    <property type="match status" value="1"/>
</dbReference>
<evidence type="ECO:0000256" key="12">
    <source>
        <dbReference type="ARBA" id="ARBA00023303"/>
    </source>
</evidence>
<evidence type="ECO:0000256" key="6">
    <source>
        <dbReference type="ARBA" id="ARBA00022989"/>
    </source>
</evidence>
<organism evidence="15 16">
    <name type="scientific">Rosa chinensis</name>
    <name type="common">China rose</name>
    <dbReference type="NCBI Taxonomy" id="74649"/>
    <lineage>
        <taxon>Eukaryota</taxon>
        <taxon>Viridiplantae</taxon>
        <taxon>Streptophyta</taxon>
        <taxon>Embryophyta</taxon>
        <taxon>Tracheophyta</taxon>
        <taxon>Spermatophyta</taxon>
        <taxon>Magnoliopsida</taxon>
        <taxon>eudicotyledons</taxon>
        <taxon>Gunneridae</taxon>
        <taxon>Pentapetalae</taxon>
        <taxon>rosids</taxon>
        <taxon>fabids</taxon>
        <taxon>Rosales</taxon>
        <taxon>Rosaceae</taxon>
        <taxon>Rosoideae</taxon>
        <taxon>Rosoideae incertae sedis</taxon>
        <taxon>Rosa</taxon>
    </lineage>
</organism>
<dbReference type="FunFam" id="1.10.287.70:FF:000037">
    <property type="entry name" value="Glutamate receptor"/>
    <property type="match status" value="1"/>
</dbReference>
<dbReference type="GO" id="GO:0016020">
    <property type="term" value="C:membrane"/>
    <property type="evidence" value="ECO:0007669"/>
    <property type="project" value="UniProtKB-SubCell"/>
</dbReference>
<name>A0A2P6Q171_ROSCH</name>
<reference evidence="15 16" key="1">
    <citation type="journal article" date="2018" name="Nat. Genet.">
        <title>The Rosa genome provides new insights in the design of modern roses.</title>
        <authorList>
            <person name="Bendahmane M."/>
        </authorList>
    </citation>
    <scope>NUCLEOTIDE SEQUENCE [LARGE SCALE GENOMIC DNA]</scope>
    <source>
        <strain evidence="16">cv. Old Blush</strain>
    </source>
</reference>
<keyword evidence="9 15" id="KW-0675">Receptor</keyword>
<proteinExistence type="inferred from homology"/>
<dbReference type="Proteomes" id="UP000238479">
    <property type="component" value="Chromosome 6"/>
</dbReference>
<evidence type="ECO:0000313" key="16">
    <source>
        <dbReference type="Proteomes" id="UP000238479"/>
    </source>
</evidence>
<dbReference type="SMART" id="SM00079">
    <property type="entry name" value="PBPe"/>
    <property type="match status" value="1"/>
</dbReference>
<feature type="domain" description="Ionotropic glutamate receptor C-terminal" evidence="14">
    <location>
        <begin position="3"/>
        <end position="302"/>
    </location>
</feature>
<evidence type="ECO:0000256" key="9">
    <source>
        <dbReference type="ARBA" id="ARBA00023170"/>
    </source>
</evidence>
<evidence type="ECO:0000256" key="3">
    <source>
        <dbReference type="ARBA" id="ARBA00022448"/>
    </source>
</evidence>
<gene>
    <name evidence="15" type="ORF">RchiOBHm_Chr6g0310811</name>
</gene>
<feature type="transmembrane region" description="Helical" evidence="13">
    <location>
        <begin position="325"/>
        <end position="348"/>
    </location>
</feature>
<dbReference type="Gene3D" id="3.40.190.10">
    <property type="entry name" value="Periplasmic binding protein-like II"/>
    <property type="match status" value="1"/>
</dbReference>
<dbReference type="Gene3D" id="1.10.287.70">
    <property type="match status" value="1"/>
</dbReference>
<evidence type="ECO:0000256" key="4">
    <source>
        <dbReference type="ARBA" id="ARBA00022692"/>
    </source>
</evidence>
<comment type="similarity">
    <text evidence="2">Belongs to the glutamate-gated ion channel (TC 1.A.10.1) family.</text>
</comment>
<evidence type="ECO:0000256" key="1">
    <source>
        <dbReference type="ARBA" id="ARBA00004141"/>
    </source>
</evidence>
<comment type="subcellular location">
    <subcellularLocation>
        <location evidence="1">Membrane</location>
        <topology evidence="1">Multi-pass membrane protein</topology>
    </subcellularLocation>
</comment>